<sequence length="455" mass="51291">MKVRRKFIGTARQRVRTYINGSLVSTSWNTPVDVSSRELLEQSSGHPFSKLSKNGRKPKRPKPYRGKNPDKIASYVKTYDRYIARYARWKEDSSADIGGPFQVRKITPYPALHYLSDRAAINSEAYLEADGTYSTSIAVLSGSLSVNPSSNAQLDAYGTSAIARTLPTNPLANMGQFLVELRDLPRIFNPASWKEKADHFRRIAPKATPRSIAEGASGEFLNVAFGWLPFVNDINDFFNVTSNYQKHINQYARDSGRHIRRSAKLIDTSSTVSSLVNTNLGPYPTPRNIVAGGTLTKDVTTYQRVWFKGSYTYYLPPVDPVTGSYYKRYAAYADKLFGLSLSPDLLWKITPWTWAIDWMTNTGSVIRNWDAFHNKGLVLHYGYVMEQKTIITKWSLDGFRLSSNPLRSLTDFEVQTCKVRRKATPYGFGLNPASFSPFQNGVIAALGINRVARWL</sequence>
<evidence type="ECO:0000256" key="1">
    <source>
        <dbReference type="SAM" id="MobiDB-lite"/>
    </source>
</evidence>
<evidence type="ECO:0008006" key="3">
    <source>
        <dbReference type="Google" id="ProtNLM"/>
    </source>
</evidence>
<reference evidence="2" key="1">
    <citation type="submission" date="2019-05" db="EMBL/GenBank/DDBJ databases">
        <title>Metatranscriptomic reconstruction reveals RNA viruses with the potential to shape carbon cycling in soil.</title>
        <authorList>
            <person name="Starr E.P."/>
            <person name="Nuccio E."/>
            <person name="Pett-Ridge J."/>
            <person name="Banfield J.F."/>
            <person name="Firestone M.K."/>
        </authorList>
    </citation>
    <scope>NUCLEOTIDE SEQUENCE</scope>
    <source>
        <strain evidence="2">H2_Rhizo_31_scaffold_664_e_935_1</strain>
    </source>
</reference>
<name>A0A514DCA0_9VIRU</name>
<evidence type="ECO:0000313" key="2">
    <source>
        <dbReference type="EMBL" id="QDH91240.1"/>
    </source>
</evidence>
<dbReference type="EMBL" id="MN036114">
    <property type="protein sequence ID" value="QDH91240.1"/>
    <property type="molecule type" value="Genomic_RNA"/>
</dbReference>
<feature type="region of interest" description="Disordered" evidence="1">
    <location>
        <begin position="41"/>
        <end position="70"/>
    </location>
</feature>
<gene>
    <name evidence="2" type="ORF">H2Rhizo31664e9351_000003</name>
</gene>
<protein>
    <recommendedName>
        <fullName evidence="3">Maturation</fullName>
    </recommendedName>
</protein>
<proteinExistence type="predicted"/>
<organism evidence="2">
    <name type="scientific">Leviviridae sp</name>
    <dbReference type="NCBI Taxonomy" id="2027243"/>
    <lineage>
        <taxon>Viruses</taxon>
        <taxon>Riboviria</taxon>
        <taxon>Orthornavirae</taxon>
        <taxon>Lenarviricota</taxon>
        <taxon>Leviviricetes</taxon>
        <taxon>Norzivirales</taxon>
        <taxon>Fiersviridae</taxon>
    </lineage>
</organism>
<feature type="compositionally biased region" description="Basic residues" evidence="1">
    <location>
        <begin position="53"/>
        <end position="65"/>
    </location>
</feature>
<accession>A0A514DCA0</accession>